<gene>
    <name evidence="8" type="primary">LOC100787587</name>
    <name evidence="7" type="ORF">GLYMA_12G205900</name>
</gene>
<accession>I1LUI1</accession>
<dbReference type="GO" id="GO:0008483">
    <property type="term" value="F:transaminase activity"/>
    <property type="evidence" value="ECO:0007669"/>
    <property type="project" value="InterPro"/>
</dbReference>
<dbReference type="InterPro" id="IPR015421">
    <property type="entry name" value="PyrdxlP-dep_Trfase_major"/>
</dbReference>
<sequence length="410" mass="46171">MKYKYHLSFSIGILSFPYTFFKFTYIGSPNSNTIYWAKRMEDGSEKWNFQGNKKLNASSISVRGVYNMLMERVNNSRDKKPLVPLCRVDPTENPLFRTTPEATDSVSTAVNSYNFNCYPPTVGLPDAKRPGYPQYDSRASCCLLEVRHFDLLPERGWEVDLDSLESQADENTVAMVLINPSNPCGNVFTYQHLKRVAEIARKLGIFVISDEVYAHVTYGSNPFVPMGVFSSIVPVITIGSLSKRWLVPGWRTGWIATCDPHGIFQKTGVVKSIISYLEITTDPPTFLQAAIPEILGKTKDDFLSKNLNILRETANIFYDLCKEIPCLTCPHKPEGAMCVMVEINFSQIKDIVDDMDFCAKLAEEESVLLLPGVTVGLKNWLRISFAVDTSNLVEGLSRIKAFCLRYAKMP</sequence>
<evidence type="ECO:0000256" key="1">
    <source>
        <dbReference type="ARBA" id="ARBA00001933"/>
    </source>
</evidence>
<protein>
    <recommendedName>
        <fullName evidence="6">Aminotransferase class I/classII large domain-containing protein</fullName>
    </recommendedName>
</protein>
<evidence type="ECO:0000259" key="6">
    <source>
        <dbReference type="Pfam" id="PF00155"/>
    </source>
</evidence>
<dbReference type="GO" id="GO:0030170">
    <property type="term" value="F:pyridoxal phosphate binding"/>
    <property type="evidence" value="ECO:0007669"/>
    <property type="project" value="InterPro"/>
</dbReference>
<evidence type="ECO:0000256" key="2">
    <source>
        <dbReference type="ARBA" id="ARBA00007441"/>
    </source>
</evidence>
<dbReference type="InterPro" id="IPR004839">
    <property type="entry name" value="Aminotransferase_I/II_large"/>
</dbReference>
<evidence type="ECO:0000256" key="3">
    <source>
        <dbReference type="ARBA" id="ARBA00022898"/>
    </source>
</evidence>
<dbReference type="ExpressionAtlas" id="I1LUI1">
    <property type="expression patterns" value="baseline and differential"/>
</dbReference>
<dbReference type="PIRSF" id="PIRSF000517">
    <property type="entry name" value="Tyr_transaminase"/>
    <property type="match status" value="1"/>
</dbReference>
<dbReference type="InterPro" id="IPR005958">
    <property type="entry name" value="TyrNic_aminoTrfase"/>
</dbReference>
<evidence type="ECO:0000313" key="8">
    <source>
        <dbReference type="EnsemblPlants" id="KRH26970"/>
    </source>
</evidence>
<keyword evidence="3 4" id="KW-0663">Pyridoxal phosphate</keyword>
<dbReference type="Gene3D" id="3.90.1150.10">
    <property type="entry name" value="Aspartate Aminotransferase, domain 1"/>
    <property type="match status" value="1"/>
</dbReference>
<dbReference type="PANTHER" id="PTHR45744">
    <property type="entry name" value="TYROSINE AMINOTRANSFERASE"/>
    <property type="match status" value="1"/>
</dbReference>
<dbReference type="GO" id="GO:0006520">
    <property type="term" value="P:amino acid metabolic process"/>
    <property type="evidence" value="ECO:0007669"/>
    <property type="project" value="InterPro"/>
</dbReference>
<reference evidence="7 8" key="1">
    <citation type="journal article" date="2010" name="Nature">
        <title>Genome sequence of the palaeopolyploid soybean.</title>
        <authorList>
            <person name="Schmutz J."/>
            <person name="Cannon S.B."/>
            <person name="Schlueter J."/>
            <person name="Ma J."/>
            <person name="Mitros T."/>
            <person name="Nelson W."/>
            <person name="Hyten D.L."/>
            <person name="Song Q."/>
            <person name="Thelen J.J."/>
            <person name="Cheng J."/>
            <person name="Xu D."/>
            <person name="Hellsten U."/>
            <person name="May G.D."/>
            <person name="Yu Y."/>
            <person name="Sakurai T."/>
            <person name="Umezawa T."/>
            <person name="Bhattacharyya M.K."/>
            <person name="Sandhu D."/>
            <person name="Valliyodan B."/>
            <person name="Lindquist E."/>
            <person name="Peto M."/>
            <person name="Grant D."/>
            <person name="Shu S."/>
            <person name="Goodstein D."/>
            <person name="Barry K."/>
            <person name="Futrell-Griggs M."/>
            <person name="Abernathy B."/>
            <person name="Du J."/>
            <person name="Tian Z."/>
            <person name="Zhu L."/>
            <person name="Gill N."/>
            <person name="Joshi T."/>
            <person name="Libault M."/>
            <person name="Sethuraman A."/>
            <person name="Zhang X.-C."/>
            <person name="Shinozaki K."/>
            <person name="Nguyen H.T."/>
            <person name="Wing R.A."/>
            <person name="Cregan P."/>
            <person name="Specht J."/>
            <person name="Grimwood J."/>
            <person name="Rokhsar D."/>
            <person name="Stacey G."/>
            <person name="Shoemaker R.C."/>
            <person name="Jackson S.A."/>
        </authorList>
    </citation>
    <scope>NUCLEOTIDE SEQUENCE [LARGE SCALE GENOMIC DNA]</scope>
    <source>
        <strain evidence="8">cv. Williams 82</strain>
        <tissue evidence="7">Callus</tissue>
    </source>
</reference>
<evidence type="ECO:0000256" key="5">
    <source>
        <dbReference type="PIRSR" id="PIRSR000517-1"/>
    </source>
</evidence>
<dbReference type="InterPro" id="IPR015422">
    <property type="entry name" value="PyrdxlP-dep_Trfase_small"/>
</dbReference>
<dbReference type="PANTHER" id="PTHR45744:SF11">
    <property type="entry name" value="TYROSINE AMINOTRANSFERASE"/>
    <property type="match status" value="1"/>
</dbReference>
<dbReference type="CDD" id="cd00609">
    <property type="entry name" value="AAT_like"/>
    <property type="match status" value="1"/>
</dbReference>
<reference evidence="7" key="3">
    <citation type="submission" date="2018-07" db="EMBL/GenBank/DDBJ databases">
        <title>WGS assembly of Glycine max.</title>
        <authorList>
            <person name="Schmutz J."/>
            <person name="Cannon S."/>
            <person name="Schlueter J."/>
            <person name="Ma J."/>
            <person name="Mitros T."/>
            <person name="Nelson W."/>
            <person name="Hyten D."/>
            <person name="Song Q."/>
            <person name="Thelen J."/>
            <person name="Cheng J."/>
            <person name="Xu D."/>
            <person name="Hellsten U."/>
            <person name="May G."/>
            <person name="Yu Y."/>
            <person name="Sakurai T."/>
            <person name="Umezawa T."/>
            <person name="Bhattacharyya M."/>
            <person name="Sandhu D."/>
            <person name="Valliyodan B."/>
            <person name="Lindquist E."/>
            <person name="Peto M."/>
            <person name="Grant D."/>
            <person name="Shu S."/>
            <person name="Goodstein D."/>
            <person name="Barry K."/>
            <person name="Futrell-Griggs M."/>
            <person name="Abernathy B."/>
            <person name="Du J."/>
            <person name="Tian Z."/>
            <person name="Zhu L."/>
            <person name="Gill N."/>
            <person name="Joshi T."/>
            <person name="Libault M."/>
            <person name="Sethuraman A."/>
            <person name="Zhang X."/>
            <person name="Shinozaki K."/>
            <person name="Nguyen H."/>
            <person name="Wing R."/>
            <person name="Cregan P."/>
            <person name="Specht J."/>
            <person name="Grimwood J."/>
            <person name="Rokhsar D."/>
            <person name="Stacey G."/>
            <person name="Shoemaker R."/>
            <person name="Jackson S."/>
        </authorList>
    </citation>
    <scope>NUCLEOTIDE SEQUENCE</scope>
    <source>
        <tissue evidence="7">Callus</tissue>
    </source>
</reference>
<organism evidence="8">
    <name type="scientific">Glycine max</name>
    <name type="common">Soybean</name>
    <name type="synonym">Glycine hispida</name>
    <dbReference type="NCBI Taxonomy" id="3847"/>
    <lineage>
        <taxon>Eukaryota</taxon>
        <taxon>Viridiplantae</taxon>
        <taxon>Streptophyta</taxon>
        <taxon>Embryophyta</taxon>
        <taxon>Tracheophyta</taxon>
        <taxon>Spermatophyta</taxon>
        <taxon>Magnoliopsida</taxon>
        <taxon>eudicotyledons</taxon>
        <taxon>Gunneridae</taxon>
        <taxon>Pentapetalae</taxon>
        <taxon>rosids</taxon>
        <taxon>fabids</taxon>
        <taxon>Fabales</taxon>
        <taxon>Fabaceae</taxon>
        <taxon>Papilionoideae</taxon>
        <taxon>50 kb inversion clade</taxon>
        <taxon>NPAAA clade</taxon>
        <taxon>indigoferoid/millettioid clade</taxon>
        <taxon>Phaseoleae</taxon>
        <taxon>Glycine</taxon>
        <taxon>Glycine subgen. Soja</taxon>
    </lineage>
</organism>
<dbReference type="InterPro" id="IPR015424">
    <property type="entry name" value="PyrdxlP-dep_Trfase"/>
</dbReference>
<feature type="modified residue" description="N6-(pyridoxal phosphate)lysine" evidence="5">
    <location>
        <position position="243"/>
    </location>
</feature>
<dbReference type="Gramene" id="KRH26970">
    <property type="protein sequence ID" value="KRH26970"/>
    <property type="gene ID" value="GLYMA_12G205900"/>
</dbReference>
<comment type="similarity">
    <text evidence="2 4">Belongs to the class-I pyridoxal-phosphate-dependent aminotransferase family.</text>
</comment>
<dbReference type="SUPFAM" id="SSF53383">
    <property type="entry name" value="PLP-dependent transferases"/>
    <property type="match status" value="1"/>
</dbReference>
<dbReference type="Proteomes" id="UP000008827">
    <property type="component" value="Chromosome 12"/>
</dbReference>
<evidence type="ECO:0000313" key="7">
    <source>
        <dbReference type="EMBL" id="KRH26970.1"/>
    </source>
</evidence>
<dbReference type="Pfam" id="PF00155">
    <property type="entry name" value="Aminotran_1_2"/>
    <property type="match status" value="1"/>
</dbReference>
<comment type="cofactor">
    <cofactor evidence="1 4 5">
        <name>pyridoxal 5'-phosphate</name>
        <dbReference type="ChEBI" id="CHEBI:597326"/>
    </cofactor>
</comment>
<dbReference type="Gene3D" id="3.40.640.10">
    <property type="entry name" value="Type I PLP-dependent aspartate aminotransferase-like (Major domain)"/>
    <property type="match status" value="1"/>
</dbReference>
<keyword evidence="9" id="KW-1185">Reference proteome</keyword>
<reference evidence="8" key="2">
    <citation type="submission" date="2018-02" db="UniProtKB">
        <authorList>
            <consortium name="EnsemblPlants"/>
        </authorList>
    </citation>
    <scope>IDENTIFICATION</scope>
    <source>
        <strain evidence="8">Williams 82</strain>
    </source>
</reference>
<evidence type="ECO:0000313" key="9">
    <source>
        <dbReference type="Proteomes" id="UP000008827"/>
    </source>
</evidence>
<evidence type="ECO:0000256" key="4">
    <source>
        <dbReference type="PIRNR" id="PIRNR000517"/>
    </source>
</evidence>
<name>I1LUI1_SOYBN</name>
<dbReference type="EMBL" id="CM000845">
    <property type="protein sequence ID" value="KRH26970.1"/>
    <property type="molecule type" value="Genomic_DNA"/>
</dbReference>
<dbReference type="AlphaFoldDB" id="I1LUI1"/>
<dbReference type="NCBIfam" id="TIGR01265">
    <property type="entry name" value="tyr_nico_aTase"/>
    <property type="match status" value="1"/>
</dbReference>
<feature type="domain" description="Aminotransferase class I/classII large" evidence="6">
    <location>
        <begin position="129"/>
        <end position="399"/>
    </location>
</feature>
<dbReference type="EnsemblPlants" id="KRH26970">
    <property type="protein sequence ID" value="KRH26970"/>
    <property type="gene ID" value="GLYMA_12G205900"/>
</dbReference>
<proteinExistence type="inferred from homology"/>